<keyword evidence="1" id="KW-0853">WD repeat</keyword>
<sequence>MNGPRGGQAVFFPKVRFGIGLLGLALLAAACSAAPELTMPPAATETVTATPSPTPTATWTPSPTATFTPTPTSTPTPALAGTPYAGGLEGIVEINLPHLAELARWGRGMSRDLVWSPGGRELAVASSLGVFLLDVPKMIERGWLPAEDVRRVVYSQDGKKLITAGNALEIWNAETFVRETSLASEAVPSVLDMHLSPDGRQLGLLGMSPDGQKLRLEVWNLETGALMREGNWLRVGARTRVAVLSPDFSLVAAHGDGLVELIRTADGARLTTLPLEDTPPGSMAFSPDGTTLAVAYPDARRDYQNTNRVEVYRLPEGDKLFTLWGGGGVEGLSERLISLAFSPDGRWIAAGFANRVVRVWANQAGAVRFTLNGSALPLQLAFSSDGELIASSAVDVWAVSRGELVATSLTHFEMIQEMALSPDGQTLALAGFDTIELRSLADGRLIRQITGLPGPVRGISFYPGAQTLAAAAGDGLVRLYRVRDGRFLSMLGEAGPPLWAVAFSPDSRWLAWGGEGQTVFLYDLVKDQLALKVKEPYLPARLVFSPISNTLAVLTSSGVHLRTLDGTLLRAIGGAGLEDVAFWLDGSQLAVAGNQVCRVVDLETGADVVALDYREGDSPSAVAYSADGAFLAVGWRSGLIELYWAGSKEMLRQLEGHHGAVRRILFTPDGRLMLSLAEDGTIRVWGITP</sequence>
<dbReference type="Proteomes" id="UP000264141">
    <property type="component" value="Unassembled WGS sequence"/>
</dbReference>
<dbReference type="InterPro" id="IPR001680">
    <property type="entry name" value="WD40_rpt"/>
</dbReference>
<feature type="signal peptide" evidence="3">
    <location>
        <begin position="1"/>
        <end position="33"/>
    </location>
</feature>
<organism evidence="4 5">
    <name type="scientific">Anaerolinea thermolimosa</name>
    <dbReference type="NCBI Taxonomy" id="229919"/>
    <lineage>
        <taxon>Bacteria</taxon>
        <taxon>Bacillati</taxon>
        <taxon>Chloroflexota</taxon>
        <taxon>Anaerolineae</taxon>
        <taxon>Anaerolineales</taxon>
        <taxon>Anaerolineaceae</taxon>
        <taxon>Anaerolinea</taxon>
    </lineage>
</organism>
<dbReference type="OrthoDB" id="9812686at2"/>
<proteinExistence type="predicted"/>
<dbReference type="InterPro" id="IPR011047">
    <property type="entry name" value="Quinoprotein_ADH-like_sf"/>
</dbReference>
<evidence type="ECO:0000313" key="5">
    <source>
        <dbReference type="Proteomes" id="UP000264141"/>
    </source>
</evidence>
<dbReference type="RefSeq" id="WP_062189367.1">
    <property type="nucleotide sequence ID" value="NZ_DF967965.1"/>
</dbReference>
<dbReference type="Gene3D" id="2.130.10.10">
    <property type="entry name" value="YVTN repeat-like/Quinoprotein amine dehydrogenase"/>
    <property type="match status" value="4"/>
</dbReference>
<gene>
    <name evidence="4" type="ORF">DEQ80_04850</name>
</gene>
<dbReference type="SUPFAM" id="SSF50998">
    <property type="entry name" value="Quinoprotein alcohol dehydrogenase-like"/>
    <property type="match status" value="1"/>
</dbReference>
<evidence type="ECO:0000313" key="4">
    <source>
        <dbReference type="EMBL" id="HCE17168.1"/>
    </source>
</evidence>
<accession>A0A3D1JHC6</accession>
<comment type="caution">
    <text evidence="4">The sequence shown here is derived from an EMBL/GenBank/DDBJ whole genome shotgun (WGS) entry which is preliminary data.</text>
</comment>
<dbReference type="PANTHER" id="PTHR19879:SF9">
    <property type="entry name" value="TRANSCRIPTION INITIATION FACTOR TFIID SUBUNIT 5"/>
    <property type="match status" value="1"/>
</dbReference>
<feature type="repeat" description="WD" evidence="1">
    <location>
        <begin position="654"/>
        <end position="689"/>
    </location>
</feature>
<feature type="chain" id="PRO_5017639517" description="WD40 repeat domain-containing protein" evidence="3">
    <location>
        <begin position="34"/>
        <end position="689"/>
    </location>
</feature>
<evidence type="ECO:0000256" key="3">
    <source>
        <dbReference type="SAM" id="SignalP"/>
    </source>
</evidence>
<dbReference type="EMBL" id="DPBP01000021">
    <property type="protein sequence ID" value="HCE17168.1"/>
    <property type="molecule type" value="Genomic_DNA"/>
</dbReference>
<dbReference type="PROSITE" id="PS50082">
    <property type="entry name" value="WD_REPEATS_2"/>
    <property type="match status" value="3"/>
</dbReference>
<dbReference type="STRING" id="229919.GCA_001050195_00465"/>
<dbReference type="PROSITE" id="PS50294">
    <property type="entry name" value="WD_REPEATS_REGION"/>
    <property type="match status" value="2"/>
</dbReference>
<feature type="repeat" description="WD" evidence="1">
    <location>
        <begin position="449"/>
        <end position="490"/>
    </location>
</feature>
<evidence type="ECO:0000256" key="2">
    <source>
        <dbReference type="SAM" id="MobiDB-lite"/>
    </source>
</evidence>
<name>A0A3D1JHC6_9CHLR</name>
<dbReference type="SUPFAM" id="SSF82171">
    <property type="entry name" value="DPP6 N-terminal domain-like"/>
    <property type="match status" value="1"/>
</dbReference>
<dbReference type="Pfam" id="PF00400">
    <property type="entry name" value="WD40"/>
    <property type="match status" value="3"/>
</dbReference>
<feature type="repeat" description="WD" evidence="1">
    <location>
        <begin position="329"/>
        <end position="360"/>
    </location>
</feature>
<dbReference type="PROSITE" id="PS51257">
    <property type="entry name" value="PROKAR_LIPOPROTEIN"/>
    <property type="match status" value="1"/>
</dbReference>
<evidence type="ECO:0008006" key="6">
    <source>
        <dbReference type="Google" id="ProtNLM"/>
    </source>
</evidence>
<dbReference type="AlphaFoldDB" id="A0A3D1JHC6"/>
<evidence type="ECO:0000256" key="1">
    <source>
        <dbReference type="PROSITE-ProRule" id="PRU00221"/>
    </source>
</evidence>
<reference evidence="4 5" key="1">
    <citation type="journal article" date="2018" name="Nat. Biotechnol.">
        <title>A standardized bacterial taxonomy based on genome phylogeny substantially revises the tree of life.</title>
        <authorList>
            <person name="Parks D.H."/>
            <person name="Chuvochina M."/>
            <person name="Waite D.W."/>
            <person name="Rinke C."/>
            <person name="Skarshewski A."/>
            <person name="Chaumeil P.A."/>
            <person name="Hugenholtz P."/>
        </authorList>
    </citation>
    <scope>NUCLEOTIDE SEQUENCE [LARGE SCALE GENOMIC DNA]</scope>
    <source>
        <strain evidence="4">UBA8781</strain>
    </source>
</reference>
<dbReference type="InterPro" id="IPR015943">
    <property type="entry name" value="WD40/YVTN_repeat-like_dom_sf"/>
</dbReference>
<keyword evidence="3" id="KW-0732">Signal</keyword>
<dbReference type="PANTHER" id="PTHR19879">
    <property type="entry name" value="TRANSCRIPTION INITIATION FACTOR TFIID"/>
    <property type="match status" value="1"/>
</dbReference>
<dbReference type="SMART" id="SM00320">
    <property type="entry name" value="WD40"/>
    <property type="match status" value="8"/>
</dbReference>
<protein>
    <recommendedName>
        <fullName evidence="6">WD40 repeat domain-containing protein</fullName>
    </recommendedName>
</protein>
<feature type="region of interest" description="Disordered" evidence="2">
    <location>
        <begin position="45"/>
        <end position="76"/>
    </location>
</feature>